<feature type="compositionally biased region" description="Basic and acidic residues" evidence="1">
    <location>
        <begin position="182"/>
        <end position="197"/>
    </location>
</feature>
<dbReference type="OrthoDB" id="10675052at2759"/>
<evidence type="ECO:0000259" key="2">
    <source>
        <dbReference type="PROSITE" id="PS51644"/>
    </source>
</evidence>
<dbReference type="InParanoid" id="A0A2P6NWX5"/>
<feature type="region of interest" description="Disordered" evidence="1">
    <location>
        <begin position="174"/>
        <end position="204"/>
    </location>
</feature>
<accession>A0A2P6NWX5</accession>
<feature type="compositionally biased region" description="Basic residues" evidence="1">
    <location>
        <begin position="92"/>
        <end position="105"/>
    </location>
</feature>
<feature type="domain" description="HTH OST-type" evidence="2">
    <location>
        <begin position="7"/>
        <end position="82"/>
    </location>
</feature>
<dbReference type="InterPro" id="IPR014942">
    <property type="entry name" value="AbiEii"/>
</dbReference>
<protein>
    <recommendedName>
        <fullName evidence="2">HTH OST-type domain-containing protein</fullName>
    </recommendedName>
</protein>
<proteinExistence type="predicted"/>
<reference evidence="3 4" key="1">
    <citation type="journal article" date="2018" name="Genome Biol. Evol.">
        <title>Multiple Roots of Fruiting Body Formation in Amoebozoa.</title>
        <authorList>
            <person name="Hillmann F."/>
            <person name="Forbes G."/>
            <person name="Novohradska S."/>
            <person name="Ferling I."/>
            <person name="Riege K."/>
            <person name="Groth M."/>
            <person name="Westermann M."/>
            <person name="Marz M."/>
            <person name="Spaller T."/>
            <person name="Winckler T."/>
            <person name="Schaap P."/>
            <person name="Glockner G."/>
        </authorList>
    </citation>
    <scope>NUCLEOTIDE SEQUENCE [LARGE SCALE GENOMIC DNA]</scope>
    <source>
        <strain evidence="3 4">Jena</strain>
    </source>
</reference>
<organism evidence="3 4">
    <name type="scientific">Planoprotostelium fungivorum</name>
    <dbReference type="NCBI Taxonomy" id="1890364"/>
    <lineage>
        <taxon>Eukaryota</taxon>
        <taxon>Amoebozoa</taxon>
        <taxon>Evosea</taxon>
        <taxon>Variosea</taxon>
        <taxon>Cavosteliida</taxon>
        <taxon>Cavosteliaceae</taxon>
        <taxon>Planoprotostelium</taxon>
    </lineage>
</organism>
<dbReference type="AlphaFoldDB" id="A0A2P6NWX5"/>
<name>A0A2P6NWX5_9EUKA</name>
<dbReference type="EMBL" id="MDYQ01000011">
    <property type="protein sequence ID" value="PRP88388.1"/>
    <property type="molecule type" value="Genomic_DNA"/>
</dbReference>
<sequence length="597" mass="68619">MLMDDTSRQQFREWMIGQLTSFENNGILLGQIPKLIQGHYGQDFKYRNYYQKIIPFLQQTMGDTIAITGPAGGQKAYLKQFAPPTRPEYKQHMRHHNTRTHRGHSPTRQIAAKKQQQTQQQQSQQVQQPTSQENPVESVDASIGEENHRLRERVVELEEQLKAANATIDTLRKKLMSSEEQPEVRDRRLRERRKSVESIDQPLSTTSDSPPLFFLHGEVSTFVDVMQTVHTNHGIPHHMLERDYYITHAIWCLEAAGFIVHVKGGVSLSKGYHLIHRVSEDIDICLCPGNKLPHHIKLLLQDLGKEPEWLKRTVVDQKMATEQIKQRAGLFKRLFRYIQSRFVGFAKVEQAGGNSPFFNNRWQHLAVILHYNSVCSMDDLDTKLFPPYIVLEIGIYQENQTLVLPHQHVSFHSFIMEQFRSVLPYTVSVEDNQPTRVICTHPAITLLQKITDGISHRFPRPISPDVTQHYATGIGGLQPPFDPRIVRHYEDAYSVIQSVRGDPSLLPSVSPHPNLKGLLYSLVLNSMVRRRLSDESVPHLDPSLNFDVLGCDTSITDRLELLQRCQNQRRALQYGVNLPNVLECAETIRDWLEKEGL</sequence>
<dbReference type="Pfam" id="PF08843">
    <property type="entry name" value="AbiEii"/>
    <property type="match status" value="1"/>
</dbReference>
<dbReference type="PROSITE" id="PS51644">
    <property type="entry name" value="HTH_OST"/>
    <property type="match status" value="1"/>
</dbReference>
<feature type="region of interest" description="Disordered" evidence="1">
    <location>
        <begin position="88"/>
        <end position="147"/>
    </location>
</feature>
<dbReference type="Pfam" id="PF12872">
    <property type="entry name" value="OST-HTH"/>
    <property type="match status" value="1"/>
</dbReference>
<evidence type="ECO:0000256" key="1">
    <source>
        <dbReference type="SAM" id="MobiDB-lite"/>
    </source>
</evidence>
<feature type="compositionally biased region" description="Low complexity" evidence="1">
    <location>
        <begin position="115"/>
        <end position="132"/>
    </location>
</feature>
<evidence type="ECO:0000313" key="3">
    <source>
        <dbReference type="EMBL" id="PRP88388.1"/>
    </source>
</evidence>
<evidence type="ECO:0000313" key="4">
    <source>
        <dbReference type="Proteomes" id="UP000241769"/>
    </source>
</evidence>
<keyword evidence="4" id="KW-1185">Reference proteome</keyword>
<comment type="caution">
    <text evidence="3">The sequence shown here is derived from an EMBL/GenBank/DDBJ whole genome shotgun (WGS) entry which is preliminary data.</text>
</comment>
<gene>
    <name evidence="3" type="ORF">PROFUN_03302</name>
</gene>
<dbReference type="Proteomes" id="UP000241769">
    <property type="component" value="Unassembled WGS sequence"/>
</dbReference>
<dbReference type="InterPro" id="IPR025605">
    <property type="entry name" value="OST-HTH/LOTUS_dom"/>
</dbReference>